<dbReference type="HOGENOM" id="CLU_007207_0_0_5"/>
<dbReference type="Pfam" id="PF00465">
    <property type="entry name" value="Fe-ADH"/>
    <property type="match status" value="1"/>
</dbReference>
<sequence length="414" mass="43358">MLSRPRKAIVGAWPVVERLMIPAFSIARLPRIEFGAGAVARLPQLAARYGRRVLLVTGAHSFDRAPYAAALLAGLRDHGLNWDRVTIGGEPSPEAVDAAVHDWHSCDIDAVIGIGGGSALDAAKAIAGLLRPGNSVMDHLEGVGPELPYRGPATPFIAVPTTAGTGSEATKNAVLSRHGAHGFKKSFRDEALVAEIALVDPDLLAGCPPELIAANGMDALTQLLESYVSTRANPFTDALALSGLRAVRDGLLAWYEGGDAARAAQAQMAYASLQSGICLAQTGLGSVHGLASPLGAFFPIGHGVVCGTLVAAATRVNIDAMDARAPHHPALEKYAEIGRLLSGRSGAGVAEDRDNLVRTLDDWTRRLSLPKLSALGVATGDFDRIVAASRGSSMKTNPVVLTDDEIRRVLSSRF</sequence>
<dbReference type="Gene3D" id="3.40.50.1970">
    <property type="match status" value="1"/>
</dbReference>
<accession>Q13CA2</accession>
<dbReference type="FunFam" id="3.40.50.1970:FF:000003">
    <property type="entry name" value="Alcohol dehydrogenase, iron-containing"/>
    <property type="match status" value="1"/>
</dbReference>
<dbReference type="Gene3D" id="1.20.1090.10">
    <property type="entry name" value="Dehydroquinate synthase-like - alpha domain"/>
    <property type="match status" value="1"/>
</dbReference>
<evidence type="ECO:0000256" key="1">
    <source>
        <dbReference type="ARBA" id="ARBA00001962"/>
    </source>
</evidence>
<comment type="similarity">
    <text evidence="2">Belongs to the iron-containing alcohol dehydrogenase family.</text>
</comment>
<organism evidence="7 8">
    <name type="scientific">Rhodopseudomonas palustris (strain BisB5)</name>
    <dbReference type="NCBI Taxonomy" id="316057"/>
    <lineage>
        <taxon>Bacteria</taxon>
        <taxon>Pseudomonadati</taxon>
        <taxon>Pseudomonadota</taxon>
        <taxon>Alphaproteobacteria</taxon>
        <taxon>Hyphomicrobiales</taxon>
        <taxon>Nitrobacteraceae</taxon>
        <taxon>Rhodopseudomonas</taxon>
    </lineage>
</organism>
<keyword evidence="3" id="KW-0560">Oxidoreductase</keyword>
<dbReference type="STRING" id="316057.RPD_1049"/>
<protein>
    <submittedName>
        <fullName evidence="7">Iron-containing alcohol dehydrogenase</fullName>
    </submittedName>
</protein>
<proteinExistence type="inferred from homology"/>
<dbReference type="PANTHER" id="PTHR11496:SF102">
    <property type="entry name" value="ALCOHOL DEHYDROGENASE 4"/>
    <property type="match status" value="1"/>
</dbReference>
<comment type="catalytic activity">
    <reaction evidence="4">
        <text>a primary alcohol + NAD(+) = an aldehyde + NADH + H(+)</text>
        <dbReference type="Rhea" id="RHEA:10736"/>
        <dbReference type="ChEBI" id="CHEBI:15378"/>
        <dbReference type="ChEBI" id="CHEBI:15734"/>
        <dbReference type="ChEBI" id="CHEBI:17478"/>
        <dbReference type="ChEBI" id="CHEBI:57540"/>
        <dbReference type="ChEBI" id="CHEBI:57945"/>
        <dbReference type="EC" id="1.1.1.1"/>
    </reaction>
</comment>
<dbReference type="PANTHER" id="PTHR11496">
    <property type="entry name" value="ALCOHOL DEHYDROGENASE"/>
    <property type="match status" value="1"/>
</dbReference>
<evidence type="ECO:0000259" key="6">
    <source>
        <dbReference type="Pfam" id="PF25137"/>
    </source>
</evidence>
<name>Q13CA2_RHOPS</name>
<reference evidence="7 8" key="1">
    <citation type="submission" date="2006-03" db="EMBL/GenBank/DDBJ databases">
        <title>Complete sequence of Rhodopseudomonas palustris BisB5.</title>
        <authorList>
            <consortium name="US DOE Joint Genome Institute"/>
            <person name="Copeland A."/>
            <person name="Lucas S."/>
            <person name="Lapidus A."/>
            <person name="Barry K."/>
            <person name="Detter J.C."/>
            <person name="Glavina del Rio T."/>
            <person name="Hammon N."/>
            <person name="Israni S."/>
            <person name="Dalin E."/>
            <person name="Tice H."/>
            <person name="Pitluck S."/>
            <person name="Chain P."/>
            <person name="Malfatti S."/>
            <person name="Shin M."/>
            <person name="Vergez L."/>
            <person name="Schmutz J."/>
            <person name="Larimer F."/>
            <person name="Land M."/>
            <person name="Hauser L."/>
            <person name="Pelletier D.A."/>
            <person name="Kyrpides N."/>
            <person name="Lykidis A."/>
            <person name="Oda Y."/>
            <person name="Harwood C.S."/>
            <person name="Richardson P."/>
        </authorList>
    </citation>
    <scope>NUCLEOTIDE SEQUENCE [LARGE SCALE GENOMIC DNA]</scope>
    <source>
        <strain evidence="7 8">BisB5</strain>
    </source>
</reference>
<dbReference type="BioCyc" id="RPAL316057:RPD_RS05330-MONOMER"/>
<dbReference type="AlphaFoldDB" id="Q13CA2"/>
<evidence type="ECO:0000256" key="4">
    <source>
        <dbReference type="ARBA" id="ARBA00049243"/>
    </source>
</evidence>
<evidence type="ECO:0000259" key="5">
    <source>
        <dbReference type="Pfam" id="PF00465"/>
    </source>
</evidence>
<dbReference type="GO" id="GO:0004022">
    <property type="term" value="F:alcohol dehydrogenase (NAD+) activity"/>
    <property type="evidence" value="ECO:0007669"/>
    <property type="project" value="UniProtKB-EC"/>
</dbReference>
<dbReference type="Pfam" id="PF25137">
    <property type="entry name" value="ADH_Fe_C"/>
    <property type="match status" value="1"/>
</dbReference>
<dbReference type="EMBL" id="CP000283">
    <property type="protein sequence ID" value="ABE38287.1"/>
    <property type="molecule type" value="Genomic_DNA"/>
</dbReference>
<feature type="domain" description="Alcohol dehydrogenase iron-type/glycerol dehydrogenase GldA" evidence="5">
    <location>
        <begin position="31"/>
        <end position="201"/>
    </location>
</feature>
<dbReference type="SUPFAM" id="SSF56796">
    <property type="entry name" value="Dehydroquinate synthase-like"/>
    <property type="match status" value="1"/>
</dbReference>
<evidence type="ECO:0000256" key="2">
    <source>
        <dbReference type="ARBA" id="ARBA00007358"/>
    </source>
</evidence>
<feature type="domain" description="Fe-containing alcohol dehydrogenase-like C-terminal" evidence="6">
    <location>
        <begin position="213"/>
        <end position="412"/>
    </location>
</feature>
<dbReference type="InterPro" id="IPR039697">
    <property type="entry name" value="Alcohol_dehydrogenase_Fe"/>
</dbReference>
<evidence type="ECO:0000313" key="7">
    <source>
        <dbReference type="EMBL" id="ABE38287.1"/>
    </source>
</evidence>
<dbReference type="Proteomes" id="UP000001818">
    <property type="component" value="Chromosome"/>
</dbReference>
<dbReference type="CDD" id="cd08183">
    <property type="entry name" value="Fe-ADH-like"/>
    <property type="match status" value="1"/>
</dbReference>
<dbReference type="KEGG" id="rpd:RPD_1049"/>
<gene>
    <name evidence="7" type="ordered locus">RPD_1049</name>
</gene>
<dbReference type="InterPro" id="IPR056798">
    <property type="entry name" value="ADH_Fe_C"/>
</dbReference>
<dbReference type="eggNOG" id="COG1454">
    <property type="taxonomic scope" value="Bacteria"/>
</dbReference>
<evidence type="ECO:0000313" key="8">
    <source>
        <dbReference type="Proteomes" id="UP000001818"/>
    </source>
</evidence>
<dbReference type="InterPro" id="IPR001670">
    <property type="entry name" value="ADH_Fe/GldA"/>
</dbReference>
<dbReference type="GO" id="GO:0046872">
    <property type="term" value="F:metal ion binding"/>
    <property type="evidence" value="ECO:0007669"/>
    <property type="project" value="InterPro"/>
</dbReference>
<comment type="cofactor">
    <cofactor evidence="1">
        <name>Fe cation</name>
        <dbReference type="ChEBI" id="CHEBI:24875"/>
    </cofactor>
</comment>
<evidence type="ECO:0000256" key="3">
    <source>
        <dbReference type="ARBA" id="ARBA00023002"/>
    </source>
</evidence>